<organism evidence="2 3">
    <name type="scientific">Purpureocillium lilacinum</name>
    <name type="common">Paecilomyces lilacinus</name>
    <dbReference type="NCBI Taxonomy" id="33203"/>
    <lineage>
        <taxon>Eukaryota</taxon>
        <taxon>Fungi</taxon>
        <taxon>Dikarya</taxon>
        <taxon>Ascomycota</taxon>
        <taxon>Pezizomycotina</taxon>
        <taxon>Sordariomycetes</taxon>
        <taxon>Hypocreomycetidae</taxon>
        <taxon>Hypocreales</taxon>
        <taxon>Ophiocordycipitaceae</taxon>
        <taxon>Purpureocillium</taxon>
    </lineage>
</organism>
<keyword evidence="3" id="KW-1185">Reference proteome</keyword>
<protein>
    <submittedName>
        <fullName evidence="2">Uncharacterized protein</fullName>
    </submittedName>
</protein>
<evidence type="ECO:0000313" key="3">
    <source>
        <dbReference type="Proteomes" id="UP001287286"/>
    </source>
</evidence>
<name>A0ABR0BT95_PURLI</name>
<evidence type="ECO:0000313" key="2">
    <source>
        <dbReference type="EMBL" id="KAK4087210.1"/>
    </source>
</evidence>
<gene>
    <name evidence="2" type="ORF">Purlil1_8508</name>
</gene>
<proteinExistence type="predicted"/>
<evidence type="ECO:0000256" key="1">
    <source>
        <dbReference type="SAM" id="MobiDB-lite"/>
    </source>
</evidence>
<dbReference type="Proteomes" id="UP001287286">
    <property type="component" value="Unassembled WGS sequence"/>
</dbReference>
<reference evidence="2 3" key="1">
    <citation type="journal article" date="2024" name="Microbiol. Resour. Announc.">
        <title>Genome annotations for the ascomycete fungi Trichoderma harzianum, Trichoderma aggressivum, and Purpureocillium lilacinum.</title>
        <authorList>
            <person name="Beijen E.P.W."/>
            <person name="Ohm R.A."/>
        </authorList>
    </citation>
    <scope>NUCLEOTIDE SEQUENCE [LARGE SCALE GENOMIC DNA]</scope>
    <source>
        <strain evidence="2 3">CBS 150709</strain>
    </source>
</reference>
<comment type="caution">
    <text evidence="2">The sequence shown here is derived from an EMBL/GenBank/DDBJ whole genome shotgun (WGS) entry which is preliminary data.</text>
</comment>
<accession>A0ABR0BT95</accession>
<sequence>MVPSGGRGRLEGFLVSRSPTGPTRDRERKPNGESAPWDVSSAGRDLTDDVALLLGAPFHDVGRNAFRTVLNVQHVHASSGLCSVLYNTVPPYGLMEGKLYVPRASPQAAPSTATAASVAVAAVDVVVVGSPPPRAPCPVSHAPCFIRNFVI</sequence>
<dbReference type="EMBL" id="JAWRVI010000034">
    <property type="protein sequence ID" value="KAK4087210.1"/>
    <property type="molecule type" value="Genomic_DNA"/>
</dbReference>
<feature type="region of interest" description="Disordered" evidence="1">
    <location>
        <begin position="1"/>
        <end position="41"/>
    </location>
</feature>